<keyword evidence="2" id="KW-1185">Reference proteome</keyword>
<comment type="caution">
    <text evidence="1">The sequence shown here is derived from an EMBL/GenBank/DDBJ whole genome shotgun (WGS) entry which is preliminary data.</text>
</comment>
<protein>
    <submittedName>
        <fullName evidence="1">Uncharacterized protein</fullName>
    </submittedName>
</protein>
<reference evidence="1 2" key="1">
    <citation type="journal article" date="2015" name="Appl. Environ. Microbiol.">
        <title>Aerobic and Anaerobic Thiosulfate Oxidation by a Cold-Adapted, Subglacial Chemoautotroph.</title>
        <authorList>
            <person name="Harrold Z.R."/>
            <person name="Skidmore M.L."/>
            <person name="Hamilton T.L."/>
            <person name="Desch L."/>
            <person name="Amada K."/>
            <person name="van Gelder W."/>
            <person name="Glover K."/>
            <person name="Roden E.E."/>
            <person name="Boyd E.S."/>
        </authorList>
    </citation>
    <scope>NUCLEOTIDE SEQUENCE [LARGE SCALE GENOMIC DNA]</scope>
    <source>
        <strain evidence="1 2">RG</strain>
    </source>
</reference>
<evidence type="ECO:0000313" key="2">
    <source>
        <dbReference type="Proteomes" id="UP000064243"/>
    </source>
</evidence>
<proteinExistence type="predicted"/>
<evidence type="ECO:0000313" key="1">
    <source>
        <dbReference type="EMBL" id="KVW96960.1"/>
    </source>
</evidence>
<organism evidence="1 2">
    <name type="scientific">Thiobacillus denitrificans</name>
    <dbReference type="NCBI Taxonomy" id="36861"/>
    <lineage>
        <taxon>Bacteria</taxon>
        <taxon>Pseudomonadati</taxon>
        <taxon>Pseudomonadota</taxon>
        <taxon>Betaproteobacteria</taxon>
        <taxon>Nitrosomonadales</taxon>
        <taxon>Thiobacillaceae</taxon>
        <taxon>Thiobacillus</taxon>
    </lineage>
</organism>
<sequence length="86" mass="10141">MGVWLLTIGALFRSLIVDGDAIDILYKIFHGVFAVDESGLKKFQQERFDEFREVVGIMSISLPCQGWLERPWPRRSWPRRSWAMQR</sequence>
<dbReference type="Proteomes" id="UP000064243">
    <property type="component" value="Unassembled WGS sequence"/>
</dbReference>
<accession>A0A106BQV4</accession>
<dbReference type="EMBL" id="LDUG01000018">
    <property type="protein sequence ID" value="KVW96960.1"/>
    <property type="molecule type" value="Genomic_DNA"/>
</dbReference>
<gene>
    <name evidence="1" type="ORF">ABW22_05940</name>
</gene>
<dbReference type="AlphaFoldDB" id="A0A106BQV4"/>
<name>A0A106BQV4_THIDE</name>